<comment type="catalytic activity">
    <reaction evidence="1">
        <text>ATP = 3',5'-cyclic AMP + diphosphate</text>
        <dbReference type="Rhea" id="RHEA:15389"/>
        <dbReference type="ChEBI" id="CHEBI:30616"/>
        <dbReference type="ChEBI" id="CHEBI:33019"/>
        <dbReference type="ChEBI" id="CHEBI:58165"/>
        <dbReference type="EC" id="4.6.1.1"/>
    </reaction>
</comment>
<feature type="transmembrane region" description="Helical" evidence="18">
    <location>
        <begin position="121"/>
        <end position="140"/>
    </location>
</feature>
<dbReference type="CDD" id="cd07302">
    <property type="entry name" value="CHD"/>
    <property type="match status" value="2"/>
</dbReference>
<feature type="transmembrane region" description="Helical" evidence="18">
    <location>
        <begin position="201"/>
        <end position="221"/>
    </location>
</feature>
<feature type="transmembrane region" description="Helical" evidence="18">
    <location>
        <begin position="60"/>
        <end position="79"/>
    </location>
</feature>
<comment type="cofactor">
    <cofactor evidence="3">
        <name>Mg(2+)</name>
        <dbReference type="ChEBI" id="CHEBI:18420"/>
    </cofactor>
</comment>
<evidence type="ECO:0000256" key="7">
    <source>
        <dbReference type="ARBA" id="ARBA00022723"/>
    </source>
</evidence>
<dbReference type="PROSITE" id="PS00452">
    <property type="entry name" value="GUANYLATE_CYCLASE_1"/>
    <property type="match status" value="2"/>
</dbReference>
<evidence type="ECO:0000256" key="1">
    <source>
        <dbReference type="ARBA" id="ARBA00001593"/>
    </source>
</evidence>
<keyword evidence="14 18" id="KW-0472">Membrane</keyword>
<evidence type="ECO:0000313" key="20">
    <source>
        <dbReference type="Ensembl" id="ENSOSIP00000028823.1"/>
    </source>
</evidence>
<dbReference type="GO" id="GO:0035556">
    <property type="term" value="P:intracellular signal transduction"/>
    <property type="evidence" value="ECO:0007669"/>
    <property type="project" value="InterPro"/>
</dbReference>
<dbReference type="GO" id="GO:0007189">
    <property type="term" value="P:adenylate cyclase-activating G protein-coupled receptor signaling pathway"/>
    <property type="evidence" value="ECO:0007669"/>
    <property type="project" value="TreeGrafter"/>
</dbReference>
<dbReference type="InterPro" id="IPR032628">
    <property type="entry name" value="AC_N"/>
</dbReference>
<feature type="domain" description="Guanylate cyclase" evidence="19">
    <location>
        <begin position="588"/>
        <end position="719"/>
    </location>
</feature>
<dbReference type="PANTHER" id="PTHR45627">
    <property type="entry name" value="ADENYLATE CYCLASE TYPE 1"/>
    <property type="match status" value="1"/>
</dbReference>
<dbReference type="EC" id="4.6.1.1" evidence="5"/>
<feature type="transmembrane region" description="Helical" evidence="18">
    <location>
        <begin position="91"/>
        <end position="109"/>
    </location>
</feature>
<reference evidence="20" key="1">
    <citation type="submission" date="2025-08" db="UniProtKB">
        <authorList>
            <consortium name="Ensembl"/>
        </authorList>
    </citation>
    <scope>IDENTIFICATION</scope>
</reference>
<keyword evidence="16 17" id="KW-0456">Lyase</keyword>
<dbReference type="AlphaFoldDB" id="A0A8C7YN01"/>
<feature type="domain" description="Guanylate cyclase" evidence="19">
    <location>
        <begin position="293"/>
        <end position="420"/>
    </location>
</feature>
<feature type="transmembrane region" description="Helical" evidence="18">
    <location>
        <begin position="479"/>
        <end position="496"/>
    </location>
</feature>
<evidence type="ECO:0000256" key="16">
    <source>
        <dbReference type="ARBA" id="ARBA00023239"/>
    </source>
</evidence>
<dbReference type="InterPro" id="IPR018297">
    <property type="entry name" value="A/G_cyclase_CS"/>
</dbReference>
<evidence type="ECO:0000256" key="8">
    <source>
        <dbReference type="ARBA" id="ARBA00022737"/>
    </source>
</evidence>
<keyword evidence="13" id="KW-0115">cAMP biosynthesis</keyword>
<evidence type="ECO:0000256" key="2">
    <source>
        <dbReference type="ARBA" id="ARBA00001936"/>
    </source>
</evidence>
<dbReference type="PANTHER" id="PTHR45627:SF24">
    <property type="entry name" value="ADENYLATE CYCLASE"/>
    <property type="match status" value="1"/>
</dbReference>
<dbReference type="InterPro" id="IPR001054">
    <property type="entry name" value="A/G_cyclase"/>
</dbReference>
<keyword evidence="10" id="KW-0067">ATP-binding</keyword>
<dbReference type="Pfam" id="PF16214">
    <property type="entry name" value="AC_N"/>
    <property type="match status" value="1"/>
</dbReference>
<evidence type="ECO:0000256" key="5">
    <source>
        <dbReference type="ARBA" id="ARBA00012201"/>
    </source>
</evidence>
<protein>
    <recommendedName>
        <fullName evidence="5">adenylate cyclase</fullName>
        <ecNumber evidence="5">4.6.1.1</ecNumber>
    </recommendedName>
</protein>
<dbReference type="Ensembl" id="ENSOSIT00000030369.1">
    <property type="protein sequence ID" value="ENSOSIP00000028823.1"/>
    <property type="gene ID" value="ENSOSIG00000014625.1"/>
</dbReference>
<accession>A0A8C7YN01</accession>
<keyword evidence="6 18" id="KW-0812">Transmembrane</keyword>
<feature type="transmembrane region" description="Helical" evidence="18">
    <location>
        <begin position="152"/>
        <end position="169"/>
    </location>
</feature>
<evidence type="ECO:0000256" key="13">
    <source>
        <dbReference type="ARBA" id="ARBA00022998"/>
    </source>
</evidence>
<proteinExistence type="inferred from homology"/>
<keyword evidence="8" id="KW-0677">Repeat</keyword>
<evidence type="ECO:0000256" key="11">
    <source>
        <dbReference type="ARBA" id="ARBA00022842"/>
    </source>
</evidence>
<sequence length="773" mass="87141">MNGTDMEEIPFQKVKTRRKRSHCPPGVPLTTIACEDEFDCKELESLFQNYNLKLEQTSTLKALAVLIFMSFTLAVVELLSGPSLTISKGSHPVHCVIFLSLFIVTNVKYLQVTQLQQIVNLTLLFGFTFSFLCCPFSLGAMGIEPPTSPEQGVWQLILVTFVAYALLPVRTLLAVLLGLMVSISHLIVTATSVTVKTQKLWRTLVANTVLFTSVNLSGLFVRILTERAQRKAFLQARNCIEERLRMEDENEKQERLLMSLLPRNVAMEMKEDFLKPPERIFHKIYIQRHDNVSILFADIVGFTSLASQCTAQELVKLLNELFGKFDELATENHCRRIKILGDCYYCVSGLTQPKTDHAHCCVEMGLDMIDTITSVAEATEVNLNMRVGLHTGRVLCGVLGLRKWQYDVWSNDVTLANVMEAGGLPGKVHITRSTLECLNGDYEVEPGNGHERSAFLQKHEIETFFIVPSHRRKVRRPHFSVWSGSFVLCVFGLFHSGGSFHIRGFEPILSLLLFVSALALHSRQLDLKLRLDFLWAVQAEEERDGMEKVKLDNRRILFNLLPAHVAQHFLMSNPRNMDLYYQSYAQVGVLFASIPNFNDFYIELDGNNMGVECLRLLNEIIADFDELMDKECYKDIEKIKTIGSTYMAAVGLVPTIGTKVADYAIEMFDVLDEINYQSYNEFVLRVGINVGPVVAGVIGARRPQYDIWGNTVNVASRMDSTGVPGKIQVTEDVYRLLNSNYDLVCRGKISVKGKGEMLTYFLEGKYGGHTSGV</sequence>
<dbReference type="Proteomes" id="UP000694383">
    <property type="component" value="Unplaced"/>
</dbReference>
<keyword evidence="21" id="KW-1185">Reference proteome</keyword>
<evidence type="ECO:0000256" key="6">
    <source>
        <dbReference type="ARBA" id="ARBA00022692"/>
    </source>
</evidence>
<comment type="cofactor">
    <cofactor evidence="2">
        <name>Mn(2+)</name>
        <dbReference type="ChEBI" id="CHEBI:29035"/>
    </cofactor>
</comment>
<comment type="subcellular location">
    <subcellularLocation>
        <location evidence="4">Membrane</location>
        <topology evidence="4">Multi-pass membrane protein</topology>
    </subcellularLocation>
</comment>
<feature type="transmembrane region" description="Helical" evidence="18">
    <location>
        <begin position="176"/>
        <end position="195"/>
    </location>
</feature>
<dbReference type="GO" id="GO:0006171">
    <property type="term" value="P:cAMP biosynthetic process"/>
    <property type="evidence" value="ECO:0007669"/>
    <property type="project" value="UniProtKB-KW"/>
</dbReference>
<dbReference type="SUPFAM" id="SSF55073">
    <property type="entry name" value="Nucleotide cyclase"/>
    <property type="match status" value="2"/>
</dbReference>
<dbReference type="SMART" id="SM00044">
    <property type="entry name" value="CYCc"/>
    <property type="match status" value="2"/>
</dbReference>
<dbReference type="Pfam" id="PF00211">
    <property type="entry name" value="Guanylate_cyc"/>
    <property type="match status" value="2"/>
</dbReference>
<dbReference type="InterPro" id="IPR029787">
    <property type="entry name" value="Nucleotide_cyclase"/>
</dbReference>
<evidence type="ECO:0000256" key="9">
    <source>
        <dbReference type="ARBA" id="ARBA00022741"/>
    </source>
</evidence>
<dbReference type="FunFam" id="3.30.70.1230:FF:000002">
    <property type="entry name" value="Adenylate cyclase"/>
    <property type="match status" value="1"/>
</dbReference>
<keyword evidence="11" id="KW-0460">Magnesium</keyword>
<dbReference type="FunFam" id="3.30.70.1230:FF:000001">
    <property type="entry name" value="Adenylate cyclase"/>
    <property type="match status" value="1"/>
</dbReference>
<evidence type="ECO:0000256" key="18">
    <source>
        <dbReference type="SAM" id="Phobius"/>
    </source>
</evidence>
<evidence type="ECO:0000256" key="15">
    <source>
        <dbReference type="ARBA" id="ARBA00023180"/>
    </source>
</evidence>
<organism evidence="20 21">
    <name type="scientific">Oryzias sinensis</name>
    <name type="common">Chinese medaka</name>
    <dbReference type="NCBI Taxonomy" id="183150"/>
    <lineage>
        <taxon>Eukaryota</taxon>
        <taxon>Metazoa</taxon>
        <taxon>Chordata</taxon>
        <taxon>Craniata</taxon>
        <taxon>Vertebrata</taxon>
        <taxon>Euteleostomi</taxon>
        <taxon>Actinopterygii</taxon>
        <taxon>Neopterygii</taxon>
        <taxon>Teleostei</taxon>
        <taxon>Neoteleostei</taxon>
        <taxon>Acanthomorphata</taxon>
        <taxon>Ovalentaria</taxon>
        <taxon>Atherinomorphae</taxon>
        <taxon>Beloniformes</taxon>
        <taxon>Adrianichthyidae</taxon>
        <taxon>Oryziinae</taxon>
        <taxon>Oryzias</taxon>
    </lineage>
</organism>
<comment type="similarity">
    <text evidence="17">Belongs to the adenylyl cyclase class-4/guanylyl cyclase family.</text>
</comment>
<evidence type="ECO:0000256" key="4">
    <source>
        <dbReference type="ARBA" id="ARBA00004141"/>
    </source>
</evidence>
<evidence type="ECO:0000313" key="21">
    <source>
        <dbReference type="Proteomes" id="UP000694383"/>
    </source>
</evidence>
<evidence type="ECO:0000256" key="14">
    <source>
        <dbReference type="ARBA" id="ARBA00023136"/>
    </source>
</evidence>
<evidence type="ECO:0000256" key="12">
    <source>
        <dbReference type="ARBA" id="ARBA00022989"/>
    </source>
</evidence>
<reference evidence="20" key="2">
    <citation type="submission" date="2025-09" db="UniProtKB">
        <authorList>
            <consortium name="Ensembl"/>
        </authorList>
    </citation>
    <scope>IDENTIFICATION</scope>
</reference>
<evidence type="ECO:0000256" key="10">
    <source>
        <dbReference type="ARBA" id="ARBA00022840"/>
    </source>
</evidence>
<evidence type="ECO:0000256" key="3">
    <source>
        <dbReference type="ARBA" id="ARBA00001946"/>
    </source>
</evidence>
<dbReference type="GO" id="GO:0005524">
    <property type="term" value="F:ATP binding"/>
    <property type="evidence" value="ECO:0007669"/>
    <property type="project" value="UniProtKB-KW"/>
</dbReference>
<dbReference type="PROSITE" id="PS50125">
    <property type="entry name" value="GUANYLATE_CYCLASE_2"/>
    <property type="match status" value="2"/>
</dbReference>
<dbReference type="GO" id="GO:0005886">
    <property type="term" value="C:plasma membrane"/>
    <property type="evidence" value="ECO:0007669"/>
    <property type="project" value="TreeGrafter"/>
</dbReference>
<dbReference type="GO" id="GO:0004016">
    <property type="term" value="F:adenylate cyclase activity"/>
    <property type="evidence" value="ECO:0007669"/>
    <property type="project" value="UniProtKB-EC"/>
</dbReference>
<dbReference type="GeneTree" id="ENSGT00940000154872"/>
<keyword evidence="9" id="KW-0547">Nucleotide-binding</keyword>
<keyword evidence="7" id="KW-0479">Metal-binding</keyword>
<name>A0A8C7YN01_9TELE</name>
<evidence type="ECO:0000256" key="17">
    <source>
        <dbReference type="RuleBase" id="RU000405"/>
    </source>
</evidence>
<dbReference type="Gene3D" id="3.30.70.1230">
    <property type="entry name" value="Nucleotide cyclase"/>
    <property type="match status" value="2"/>
</dbReference>
<evidence type="ECO:0000259" key="19">
    <source>
        <dbReference type="PROSITE" id="PS50125"/>
    </source>
</evidence>
<keyword evidence="15" id="KW-0325">Glycoprotein</keyword>
<dbReference type="GO" id="GO:0046872">
    <property type="term" value="F:metal ion binding"/>
    <property type="evidence" value="ECO:0007669"/>
    <property type="project" value="UniProtKB-KW"/>
</dbReference>
<keyword evidence="12 18" id="KW-1133">Transmembrane helix</keyword>